<reference evidence="1 2" key="1">
    <citation type="submission" date="2014-04" db="EMBL/GenBank/DDBJ databases">
        <authorList>
            <consortium name="DOE Joint Genome Institute"/>
            <person name="Kuo A."/>
            <person name="Kohler A."/>
            <person name="Jargeat P."/>
            <person name="Nagy L.G."/>
            <person name="Floudas D."/>
            <person name="Copeland A."/>
            <person name="Barry K.W."/>
            <person name="Cichocki N."/>
            <person name="Veneault-Fourrey C."/>
            <person name="LaButti K."/>
            <person name="Lindquist E.A."/>
            <person name="Lipzen A."/>
            <person name="Lundell T."/>
            <person name="Morin E."/>
            <person name="Murat C."/>
            <person name="Sun H."/>
            <person name="Tunlid A."/>
            <person name="Henrissat B."/>
            <person name="Grigoriev I.V."/>
            <person name="Hibbett D.S."/>
            <person name="Martin F."/>
            <person name="Nordberg H.P."/>
            <person name="Cantor M.N."/>
            <person name="Hua S.X."/>
        </authorList>
    </citation>
    <scope>NUCLEOTIDE SEQUENCE [LARGE SCALE GENOMIC DNA]</scope>
    <source>
        <strain evidence="1 2">Ve08.2h10</strain>
    </source>
</reference>
<dbReference type="AlphaFoldDB" id="A0A0D0E560"/>
<accession>A0A0D0E560</accession>
<reference evidence="2" key="2">
    <citation type="submission" date="2015-01" db="EMBL/GenBank/DDBJ databases">
        <title>Evolutionary Origins and Diversification of the Mycorrhizal Mutualists.</title>
        <authorList>
            <consortium name="DOE Joint Genome Institute"/>
            <consortium name="Mycorrhizal Genomics Consortium"/>
            <person name="Kohler A."/>
            <person name="Kuo A."/>
            <person name="Nagy L.G."/>
            <person name="Floudas D."/>
            <person name="Copeland A."/>
            <person name="Barry K.W."/>
            <person name="Cichocki N."/>
            <person name="Veneault-Fourrey C."/>
            <person name="LaButti K."/>
            <person name="Lindquist E.A."/>
            <person name="Lipzen A."/>
            <person name="Lundell T."/>
            <person name="Morin E."/>
            <person name="Murat C."/>
            <person name="Riley R."/>
            <person name="Ohm R."/>
            <person name="Sun H."/>
            <person name="Tunlid A."/>
            <person name="Henrissat B."/>
            <person name="Grigoriev I.V."/>
            <person name="Hibbett D.S."/>
            <person name="Martin F."/>
        </authorList>
    </citation>
    <scope>NUCLEOTIDE SEQUENCE [LARGE SCALE GENOMIC DNA]</scope>
    <source>
        <strain evidence="2">Ve08.2h10</strain>
    </source>
</reference>
<dbReference type="InterPro" id="IPR051681">
    <property type="entry name" value="Ser/Thr_Kinases-Pseudokinases"/>
</dbReference>
<dbReference type="Gene3D" id="3.30.200.20">
    <property type="entry name" value="Phosphorylase Kinase, domain 1"/>
    <property type="match status" value="1"/>
</dbReference>
<protein>
    <recommendedName>
        <fullName evidence="3">Protein kinase domain-containing protein</fullName>
    </recommendedName>
</protein>
<dbReference type="Gene3D" id="1.10.510.10">
    <property type="entry name" value="Transferase(Phosphotransferase) domain 1"/>
    <property type="match status" value="1"/>
</dbReference>
<dbReference type="PANTHER" id="PTHR44329">
    <property type="entry name" value="SERINE/THREONINE-PROTEIN KINASE TNNI3K-RELATED"/>
    <property type="match status" value="1"/>
</dbReference>
<evidence type="ECO:0000313" key="2">
    <source>
        <dbReference type="Proteomes" id="UP000054538"/>
    </source>
</evidence>
<dbReference type="GO" id="GO:0004674">
    <property type="term" value="F:protein serine/threonine kinase activity"/>
    <property type="evidence" value="ECO:0007669"/>
    <property type="project" value="TreeGrafter"/>
</dbReference>
<sequence length="312" mass="35296">MISSLRQIAQIVEEFGGLSDNDKETCFALSETRRFFAIQGLVAYTFTHLIFFIPPTKDDWSRHLPPLKVMVQRWAEFGDTTRVVSEVQPGGHKCNTQLLDGMMLLKHDVLDLAAVAALCVKGPERNPTWALLEKDLDLKDWHQQCFFDADFISRDGGGFGVVYSGNLGSRMVAVKVLKQDCHSSVYDLNEPLCKVAVVWRHVRHPNCLPFYGLCPYVIRGLNYLHSMQPHMAHGDLKPHFHCRGGRACLPYVGLKSESTFTGRTQLETVAGWLLMGRTLNYMAPELQVMQGERPDFLKHAKLRREPLESGPL</sequence>
<dbReference type="OrthoDB" id="2678241at2759"/>
<proteinExistence type="predicted"/>
<name>A0A0D0E560_9AGAM</name>
<dbReference type="InterPro" id="IPR011009">
    <property type="entry name" value="Kinase-like_dom_sf"/>
</dbReference>
<evidence type="ECO:0008006" key="3">
    <source>
        <dbReference type="Google" id="ProtNLM"/>
    </source>
</evidence>
<evidence type="ECO:0000313" key="1">
    <source>
        <dbReference type="EMBL" id="KIK92560.1"/>
    </source>
</evidence>
<dbReference type="Proteomes" id="UP000054538">
    <property type="component" value="Unassembled WGS sequence"/>
</dbReference>
<dbReference type="STRING" id="930991.A0A0D0E560"/>
<organism evidence="1 2">
    <name type="scientific">Paxillus rubicundulus Ve08.2h10</name>
    <dbReference type="NCBI Taxonomy" id="930991"/>
    <lineage>
        <taxon>Eukaryota</taxon>
        <taxon>Fungi</taxon>
        <taxon>Dikarya</taxon>
        <taxon>Basidiomycota</taxon>
        <taxon>Agaricomycotina</taxon>
        <taxon>Agaricomycetes</taxon>
        <taxon>Agaricomycetidae</taxon>
        <taxon>Boletales</taxon>
        <taxon>Paxilineae</taxon>
        <taxon>Paxillaceae</taxon>
        <taxon>Paxillus</taxon>
    </lineage>
</organism>
<gene>
    <name evidence="1" type="ORF">PAXRUDRAFT_34467</name>
</gene>
<keyword evidence="2" id="KW-1185">Reference proteome</keyword>
<dbReference type="EMBL" id="KN825267">
    <property type="protein sequence ID" value="KIK92560.1"/>
    <property type="molecule type" value="Genomic_DNA"/>
</dbReference>
<dbReference type="SUPFAM" id="SSF56112">
    <property type="entry name" value="Protein kinase-like (PK-like)"/>
    <property type="match status" value="1"/>
</dbReference>
<dbReference type="InParanoid" id="A0A0D0E560"/>
<dbReference type="HOGENOM" id="CLU_891669_0_0_1"/>